<feature type="region of interest" description="Disordered" evidence="4">
    <location>
        <begin position="498"/>
        <end position="520"/>
    </location>
</feature>
<dbReference type="Proteomes" id="UP000824469">
    <property type="component" value="Unassembled WGS sequence"/>
</dbReference>
<dbReference type="Pfam" id="PF00023">
    <property type="entry name" value="Ank"/>
    <property type="match status" value="1"/>
</dbReference>
<reference evidence="6 7" key="1">
    <citation type="journal article" date="2021" name="Nat. Plants">
        <title>The Taxus genome provides insights into paclitaxel biosynthesis.</title>
        <authorList>
            <person name="Xiong X."/>
            <person name="Gou J."/>
            <person name="Liao Q."/>
            <person name="Li Y."/>
            <person name="Zhou Q."/>
            <person name="Bi G."/>
            <person name="Li C."/>
            <person name="Du R."/>
            <person name="Wang X."/>
            <person name="Sun T."/>
            <person name="Guo L."/>
            <person name="Liang H."/>
            <person name="Lu P."/>
            <person name="Wu Y."/>
            <person name="Zhang Z."/>
            <person name="Ro D.K."/>
            <person name="Shang Y."/>
            <person name="Huang S."/>
            <person name="Yan J."/>
        </authorList>
    </citation>
    <scope>NUCLEOTIDE SEQUENCE [LARGE SCALE GENOMIC DNA]</scope>
    <source>
        <strain evidence="6">Ta-2019</strain>
    </source>
</reference>
<dbReference type="PANTHER" id="PTHR24198">
    <property type="entry name" value="ANKYRIN REPEAT AND PROTEIN KINASE DOMAIN-CONTAINING PROTEIN"/>
    <property type="match status" value="1"/>
</dbReference>
<feature type="repeat" description="ANK" evidence="3">
    <location>
        <begin position="226"/>
        <end position="258"/>
    </location>
</feature>
<name>A0AA38F8M6_TAXCH</name>
<accession>A0AA38F8M6</accession>
<dbReference type="PROSITE" id="PS50202">
    <property type="entry name" value="MSP"/>
    <property type="match status" value="1"/>
</dbReference>
<dbReference type="Pfam" id="PF13606">
    <property type="entry name" value="Ank_3"/>
    <property type="match status" value="1"/>
</dbReference>
<evidence type="ECO:0000313" key="7">
    <source>
        <dbReference type="Proteomes" id="UP000824469"/>
    </source>
</evidence>
<dbReference type="OMA" id="QKCCGEL"/>
<feature type="repeat" description="ANK" evidence="3">
    <location>
        <begin position="379"/>
        <end position="411"/>
    </location>
</feature>
<dbReference type="PRINTS" id="PR01415">
    <property type="entry name" value="ANKYRIN"/>
</dbReference>
<dbReference type="PROSITE" id="PS50297">
    <property type="entry name" value="ANK_REP_REGION"/>
    <property type="match status" value="7"/>
</dbReference>
<dbReference type="SUPFAM" id="SSF48403">
    <property type="entry name" value="Ankyrin repeat"/>
    <property type="match status" value="1"/>
</dbReference>
<dbReference type="EMBL" id="JAHRHJ020003135">
    <property type="protein sequence ID" value="KAH9292452.1"/>
    <property type="molecule type" value="Genomic_DNA"/>
</dbReference>
<dbReference type="InterPro" id="IPR036770">
    <property type="entry name" value="Ankyrin_rpt-contain_sf"/>
</dbReference>
<feature type="repeat" description="ANK" evidence="3">
    <location>
        <begin position="193"/>
        <end position="225"/>
    </location>
</feature>
<comment type="caution">
    <text evidence="6">The sequence shown here is derived from an EMBL/GenBank/DDBJ whole genome shotgun (WGS) entry which is preliminary data.</text>
</comment>
<dbReference type="InterPro" id="IPR008962">
    <property type="entry name" value="PapD-like_sf"/>
</dbReference>
<feature type="repeat" description="ANK" evidence="3">
    <location>
        <begin position="292"/>
        <end position="324"/>
    </location>
</feature>
<dbReference type="Gene3D" id="2.60.40.10">
    <property type="entry name" value="Immunoglobulins"/>
    <property type="match status" value="1"/>
</dbReference>
<dbReference type="InterPro" id="IPR013783">
    <property type="entry name" value="Ig-like_fold"/>
</dbReference>
<dbReference type="Pfam" id="PF12796">
    <property type="entry name" value="Ank_2"/>
    <property type="match status" value="2"/>
</dbReference>
<dbReference type="AlphaFoldDB" id="A0AA38F8M6"/>
<feature type="repeat" description="ANK" evidence="3">
    <location>
        <begin position="412"/>
        <end position="444"/>
    </location>
</feature>
<keyword evidence="2 3" id="KW-0040">ANK repeat</keyword>
<dbReference type="InterPro" id="IPR002110">
    <property type="entry name" value="Ankyrin_rpt"/>
</dbReference>
<feature type="repeat" description="ANK" evidence="3">
    <location>
        <begin position="259"/>
        <end position="291"/>
    </location>
</feature>
<dbReference type="Pfam" id="PF00635">
    <property type="entry name" value="Motile_Sperm"/>
    <property type="match status" value="1"/>
</dbReference>
<dbReference type="InterPro" id="IPR000535">
    <property type="entry name" value="MSP_dom"/>
</dbReference>
<organism evidence="6 7">
    <name type="scientific">Taxus chinensis</name>
    <name type="common">Chinese yew</name>
    <name type="synonym">Taxus wallichiana var. chinensis</name>
    <dbReference type="NCBI Taxonomy" id="29808"/>
    <lineage>
        <taxon>Eukaryota</taxon>
        <taxon>Viridiplantae</taxon>
        <taxon>Streptophyta</taxon>
        <taxon>Embryophyta</taxon>
        <taxon>Tracheophyta</taxon>
        <taxon>Spermatophyta</taxon>
        <taxon>Pinopsida</taxon>
        <taxon>Pinidae</taxon>
        <taxon>Conifers II</taxon>
        <taxon>Cupressales</taxon>
        <taxon>Taxaceae</taxon>
        <taxon>Taxus</taxon>
    </lineage>
</organism>
<dbReference type="SMART" id="SM00248">
    <property type="entry name" value="ANK"/>
    <property type="match status" value="9"/>
</dbReference>
<protein>
    <recommendedName>
        <fullName evidence="5">MSP domain-containing protein</fullName>
    </recommendedName>
</protein>
<evidence type="ECO:0000256" key="1">
    <source>
        <dbReference type="ARBA" id="ARBA00022737"/>
    </source>
</evidence>
<gene>
    <name evidence="6" type="ORF">KI387_042362</name>
</gene>
<evidence type="ECO:0000256" key="2">
    <source>
        <dbReference type="ARBA" id="ARBA00023043"/>
    </source>
</evidence>
<keyword evidence="7" id="KW-1185">Reference proteome</keyword>
<feature type="repeat" description="ANK" evidence="3">
    <location>
        <begin position="160"/>
        <end position="192"/>
    </location>
</feature>
<proteinExistence type="predicted"/>
<dbReference type="PROSITE" id="PS50088">
    <property type="entry name" value="ANK_REPEAT"/>
    <property type="match status" value="7"/>
</dbReference>
<dbReference type="PANTHER" id="PTHR24198:SF165">
    <property type="entry name" value="ANKYRIN REPEAT-CONTAINING PROTEIN-RELATED"/>
    <property type="match status" value="1"/>
</dbReference>
<evidence type="ECO:0000256" key="3">
    <source>
        <dbReference type="PROSITE-ProRule" id="PRU00023"/>
    </source>
</evidence>
<sequence>MDRLLAVEPKEVAIRFEEGQRCSGFVELRNVMYTMPVAFRVHPMKQKKYSVKPSCGIISPLRATSVEIIMQPQGQLPEVFPHSDDQFVIQSVVVPGGKETETVSLDWFTARKKQVFEDSALKVMFTGGSILTKLVADGSVEEIREVLEKDEESVDSCDEQGRSLLHMAVASRRPDLVQVLIEFRVDMEAQNRMGQTALHVAAIQGEGLIAELLLANGANAGAKDSSGWQAAHFAASAGHVDVLRLVVQNGGDVNGAVSDGRTALHMAVDGGYRNCLKGLLVAGADVDARADDGDTALHRAAARADSSMVRLLMQKGANKDIRNKQGKTPYDLAADTGDSALLDILRLGDGLRRAARRGDVRSVQRCLEQGAAINGKDQHGWTALHRAAFKGWLEIVKALVDKGADLDGRDDEGYTALHCAAESGHMELVELLLKKGVDVNARSKRGVTPLQIAISLHYSGVARSLEGGGAVRDNSNNNTKSETLIVYDITPLPAKKISRRNEGLQKPSPFRVQYGRTAVA</sequence>
<evidence type="ECO:0000259" key="5">
    <source>
        <dbReference type="PROSITE" id="PS50202"/>
    </source>
</evidence>
<dbReference type="Gene3D" id="1.25.40.20">
    <property type="entry name" value="Ankyrin repeat-containing domain"/>
    <property type="match status" value="3"/>
</dbReference>
<evidence type="ECO:0000313" key="6">
    <source>
        <dbReference type="EMBL" id="KAH9292452.1"/>
    </source>
</evidence>
<dbReference type="SUPFAM" id="SSF49354">
    <property type="entry name" value="PapD-like"/>
    <property type="match status" value="1"/>
</dbReference>
<feature type="domain" description="MSP" evidence="5">
    <location>
        <begin position="4"/>
        <end position="126"/>
    </location>
</feature>
<evidence type="ECO:0000256" key="4">
    <source>
        <dbReference type="SAM" id="MobiDB-lite"/>
    </source>
</evidence>
<keyword evidence="1" id="KW-0677">Repeat</keyword>